<dbReference type="PANTHER" id="PTHR46333:SF2">
    <property type="entry name" value="CYTOKINESIS PROTEIN 3"/>
    <property type="match status" value="1"/>
</dbReference>
<organism evidence="3 4">
    <name type="scientific">Paenibacillus eucommiae</name>
    <dbReference type="NCBI Taxonomy" id="1355755"/>
    <lineage>
        <taxon>Bacteria</taxon>
        <taxon>Bacillati</taxon>
        <taxon>Bacillota</taxon>
        <taxon>Bacilli</taxon>
        <taxon>Bacillales</taxon>
        <taxon>Paenibacillaceae</taxon>
        <taxon>Paenibacillus</taxon>
    </lineage>
</organism>
<evidence type="ECO:0000313" key="4">
    <source>
        <dbReference type="Proteomes" id="UP001519287"/>
    </source>
</evidence>
<keyword evidence="4" id="KW-1185">Reference proteome</keyword>
<dbReference type="SMART" id="SM00460">
    <property type="entry name" value="TGc"/>
    <property type="match status" value="1"/>
</dbReference>
<evidence type="ECO:0000259" key="2">
    <source>
        <dbReference type="SMART" id="SM00460"/>
    </source>
</evidence>
<protein>
    <recommendedName>
        <fullName evidence="2">Transglutaminase-like domain-containing protein</fullName>
    </recommendedName>
</protein>
<dbReference type="Pfam" id="PF01841">
    <property type="entry name" value="Transglut_core"/>
    <property type="match status" value="1"/>
</dbReference>
<dbReference type="InterPro" id="IPR052557">
    <property type="entry name" value="CAP/Cytokinesis_protein"/>
</dbReference>
<dbReference type="PANTHER" id="PTHR46333">
    <property type="entry name" value="CYTOKINESIS PROTEIN 3"/>
    <property type="match status" value="1"/>
</dbReference>
<sequence>MRKFTLIATMLAMFISLFNVPAYAAAVSKEWLNTANVAAGAVGISYDVKANVKTMVTIVKGNEKYTYTLTAGKQEERFPLQLGNGEYTITVLENISGNKYKAVQKGTVKLNLADSKVVYLNSIQNISWSASSKAVQKAKELTAKKETDADKVKAIYDYVINNIKYDSKLATSVTNDYLPQIDRTLTSQKDICYGYASLVAAMLRSLDIPTKLVMGKSTYVNVYHAWNEVFLDNKWVIIDTTVDAGLKDNKKKYDMVKSATQYTTEKQY</sequence>
<dbReference type="InterPro" id="IPR002931">
    <property type="entry name" value="Transglutaminase-like"/>
</dbReference>
<gene>
    <name evidence="3" type="ORF">J2Z66_002561</name>
</gene>
<feature type="signal peptide" evidence="1">
    <location>
        <begin position="1"/>
        <end position="24"/>
    </location>
</feature>
<accession>A0ABS4ITQ6</accession>
<name>A0ABS4ITQ6_9BACL</name>
<dbReference type="Gene3D" id="3.10.620.30">
    <property type="match status" value="1"/>
</dbReference>
<feature type="domain" description="Transglutaminase-like" evidence="2">
    <location>
        <begin position="184"/>
        <end position="242"/>
    </location>
</feature>
<evidence type="ECO:0000313" key="3">
    <source>
        <dbReference type="EMBL" id="MBP1990954.1"/>
    </source>
</evidence>
<comment type="caution">
    <text evidence="3">The sequence shown here is derived from an EMBL/GenBank/DDBJ whole genome shotgun (WGS) entry which is preliminary data.</text>
</comment>
<dbReference type="InterPro" id="IPR038765">
    <property type="entry name" value="Papain-like_cys_pep_sf"/>
</dbReference>
<evidence type="ECO:0000256" key="1">
    <source>
        <dbReference type="SAM" id="SignalP"/>
    </source>
</evidence>
<keyword evidence="1" id="KW-0732">Signal</keyword>
<dbReference type="Proteomes" id="UP001519287">
    <property type="component" value="Unassembled WGS sequence"/>
</dbReference>
<dbReference type="EMBL" id="JAGGLB010000007">
    <property type="protein sequence ID" value="MBP1990954.1"/>
    <property type="molecule type" value="Genomic_DNA"/>
</dbReference>
<proteinExistence type="predicted"/>
<reference evidence="3 4" key="1">
    <citation type="submission" date="2021-03" db="EMBL/GenBank/DDBJ databases">
        <title>Genomic Encyclopedia of Type Strains, Phase IV (KMG-IV): sequencing the most valuable type-strain genomes for metagenomic binning, comparative biology and taxonomic classification.</title>
        <authorList>
            <person name="Goeker M."/>
        </authorList>
    </citation>
    <scope>NUCLEOTIDE SEQUENCE [LARGE SCALE GENOMIC DNA]</scope>
    <source>
        <strain evidence="3 4">DSM 26048</strain>
    </source>
</reference>
<dbReference type="RefSeq" id="WP_209971711.1">
    <property type="nucleotide sequence ID" value="NZ_JAGGLB010000007.1"/>
</dbReference>
<feature type="chain" id="PRO_5045167208" description="Transglutaminase-like domain-containing protein" evidence="1">
    <location>
        <begin position="25"/>
        <end position="268"/>
    </location>
</feature>
<dbReference type="SUPFAM" id="SSF54001">
    <property type="entry name" value="Cysteine proteinases"/>
    <property type="match status" value="1"/>
</dbReference>